<dbReference type="Proteomes" id="UP000823823">
    <property type="component" value="Unassembled WGS sequence"/>
</dbReference>
<dbReference type="GO" id="GO:0070567">
    <property type="term" value="F:cytidylyltransferase activity"/>
    <property type="evidence" value="ECO:0007669"/>
    <property type="project" value="InterPro"/>
</dbReference>
<accession>A0A9D2LCQ2</accession>
<dbReference type="InterPro" id="IPR034683">
    <property type="entry name" value="IspD/TarI"/>
</dbReference>
<reference evidence="3" key="2">
    <citation type="submission" date="2021-04" db="EMBL/GenBank/DDBJ databases">
        <authorList>
            <person name="Gilroy R."/>
        </authorList>
    </citation>
    <scope>NUCLEOTIDE SEQUENCE</scope>
    <source>
        <strain evidence="3">ChiHjej13B12-24818</strain>
    </source>
</reference>
<dbReference type="AlphaFoldDB" id="A0A9D2LCQ2"/>
<evidence type="ECO:0000256" key="1">
    <source>
        <dbReference type="ARBA" id="ARBA00022679"/>
    </source>
</evidence>
<evidence type="ECO:0000313" key="3">
    <source>
        <dbReference type="EMBL" id="HJB10125.1"/>
    </source>
</evidence>
<gene>
    <name evidence="3" type="ORF">H9786_06285</name>
</gene>
<dbReference type="Pfam" id="PF01128">
    <property type="entry name" value="IspD"/>
    <property type="match status" value="1"/>
</dbReference>
<name>A0A9D2LCQ2_9MICO</name>
<keyword evidence="1" id="KW-0808">Transferase</keyword>
<dbReference type="Gene3D" id="3.90.550.10">
    <property type="entry name" value="Spore Coat Polysaccharide Biosynthesis Protein SpsA, Chain A"/>
    <property type="match status" value="1"/>
</dbReference>
<dbReference type="SUPFAM" id="SSF53448">
    <property type="entry name" value="Nucleotide-diphospho-sugar transferases"/>
    <property type="match status" value="1"/>
</dbReference>
<keyword evidence="2 3" id="KW-0548">Nucleotidyltransferase</keyword>
<evidence type="ECO:0000256" key="2">
    <source>
        <dbReference type="ARBA" id="ARBA00022695"/>
    </source>
</evidence>
<reference evidence="3" key="1">
    <citation type="journal article" date="2021" name="PeerJ">
        <title>Extensive microbial diversity within the chicken gut microbiome revealed by metagenomics and culture.</title>
        <authorList>
            <person name="Gilroy R."/>
            <person name="Ravi A."/>
            <person name="Getino M."/>
            <person name="Pursley I."/>
            <person name="Horton D.L."/>
            <person name="Alikhan N.F."/>
            <person name="Baker D."/>
            <person name="Gharbi K."/>
            <person name="Hall N."/>
            <person name="Watson M."/>
            <person name="Adriaenssens E.M."/>
            <person name="Foster-Nyarko E."/>
            <person name="Jarju S."/>
            <person name="Secka A."/>
            <person name="Antonio M."/>
            <person name="Oren A."/>
            <person name="Chaudhuri R.R."/>
            <person name="La Ragione R."/>
            <person name="Hildebrand F."/>
            <person name="Pallen M.J."/>
        </authorList>
    </citation>
    <scope>NUCLEOTIDE SEQUENCE</scope>
    <source>
        <strain evidence="3">ChiHjej13B12-24818</strain>
    </source>
</reference>
<evidence type="ECO:0000313" key="4">
    <source>
        <dbReference type="Proteomes" id="UP000823823"/>
    </source>
</evidence>
<protein>
    <submittedName>
        <fullName evidence="3">2-C-methyl-D-erythritol 4-phosphate cytidylyltransferase</fullName>
    </submittedName>
</protein>
<organism evidence="3 4">
    <name type="scientific">Candidatus Brachybacterium merdavium</name>
    <dbReference type="NCBI Taxonomy" id="2838513"/>
    <lineage>
        <taxon>Bacteria</taxon>
        <taxon>Bacillati</taxon>
        <taxon>Actinomycetota</taxon>
        <taxon>Actinomycetes</taxon>
        <taxon>Micrococcales</taxon>
        <taxon>Dermabacteraceae</taxon>
        <taxon>Brachybacterium</taxon>
    </lineage>
</organism>
<dbReference type="InterPro" id="IPR029044">
    <property type="entry name" value="Nucleotide-diphossugar_trans"/>
</dbReference>
<dbReference type="EMBL" id="DWZH01000042">
    <property type="protein sequence ID" value="HJB10125.1"/>
    <property type="molecule type" value="Genomic_DNA"/>
</dbReference>
<proteinExistence type="predicted"/>
<comment type="caution">
    <text evidence="3">The sequence shown here is derived from an EMBL/GenBank/DDBJ whole genome shotgun (WGS) entry which is preliminary data.</text>
</comment>
<sequence length="204" mass="21394">MLGGSPLIERLLTTLRGPGLPPALVVAAPEPARQLRSALPGLEVVSAVGGRPGALRAALDATDEPLLLVHDAERALTPESTVTEVLAGLDEQADAVVPVIPMTDSVKAAPADRSGGLRNIDRSTLAGVQSPRLLRRTVLERALRDAPQAPDEVLGALEIGARVRTVPGSHSGFAVVDRLSLWQAQISLGLARDTSHRYGLARRS</sequence>